<dbReference type="EMBL" id="JABAFA010000066">
    <property type="protein sequence ID" value="NMD99845.1"/>
    <property type="molecule type" value="Genomic_DNA"/>
</dbReference>
<protein>
    <submittedName>
        <fullName evidence="1">Uncharacterized protein</fullName>
    </submittedName>
</protein>
<dbReference type="RefSeq" id="WP_170078044.1">
    <property type="nucleotide sequence ID" value="NZ_JABAFA010000066.1"/>
</dbReference>
<organism evidence="1 2">
    <name type="scientific">Selenomonas bovis</name>
    <dbReference type="NCBI Taxonomy" id="416586"/>
    <lineage>
        <taxon>Bacteria</taxon>
        <taxon>Bacillati</taxon>
        <taxon>Bacillota</taxon>
        <taxon>Negativicutes</taxon>
        <taxon>Selenomonadales</taxon>
        <taxon>Selenomonadaceae</taxon>
        <taxon>Selenomonas</taxon>
    </lineage>
</organism>
<gene>
    <name evidence="1" type="ORF">HF878_10340</name>
</gene>
<dbReference type="Proteomes" id="UP000543804">
    <property type="component" value="Unassembled WGS sequence"/>
</dbReference>
<evidence type="ECO:0000313" key="2">
    <source>
        <dbReference type="Proteomes" id="UP000543804"/>
    </source>
</evidence>
<proteinExistence type="predicted"/>
<name>A0A848BD85_9FIRM</name>
<dbReference type="AlphaFoldDB" id="A0A848BD85"/>
<keyword evidence="2" id="KW-1185">Reference proteome</keyword>
<sequence>MKNLFHIWNEVNNLGSYILGGNVADRRQVILSCDGDRFVVPVTPKTYKVQTEQNNRVVDIIDTGEAQLFGNPKLTRLSFACFFPQPEHEYPFVVGDSSAPTECVEKIIKWKESKRPVRVIITNSPVNLMMAIKSFAYREQDGSRDIYYELSFVEWRALNVPSANNDKQVDEKTGLKQRPTERMASKAANAIKKSRDILEASKRAYGKVQYWRSIANANSLKNLALKNLRDVVVQERQRTGV</sequence>
<comment type="caution">
    <text evidence="1">The sequence shown here is derived from an EMBL/GenBank/DDBJ whole genome shotgun (WGS) entry which is preliminary data.</text>
</comment>
<reference evidence="1 2" key="1">
    <citation type="submission" date="2020-04" db="EMBL/GenBank/DDBJ databases">
        <authorList>
            <person name="Hitch T.C.A."/>
            <person name="Wylensek D."/>
            <person name="Clavel T."/>
        </authorList>
    </citation>
    <scope>NUCLEOTIDE SEQUENCE [LARGE SCALE GENOMIC DNA]</scope>
    <source>
        <strain evidence="1 2">PG-130-P53-12</strain>
    </source>
</reference>
<accession>A0A848BD85</accession>
<evidence type="ECO:0000313" key="1">
    <source>
        <dbReference type="EMBL" id="NMD99845.1"/>
    </source>
</evidence>